<keyword evidence="3 7" id="KW-0812">Transmembrane</keyword>
<feature type="region of interest" description="Disordered" evidence="6">
    <location>
        <begin position="1"/>
        <end position="24"/>
    </location>
</feature>
<evidence type="ECO:0000313" key="8">
    <source>
        <dbReference type="EMBL" id="GAA0390088.1"/>
    </source>
</evidence>
<keyword evidence="9" id="KW-1185">Reference proteome</keyword>
<evidence type="ECO:0000256" key="6">
    <source>
        <dbReference type="SAM" id="MobiDB-lite"/>
    </source>
</evidence>
<feature type="transmembrane region" description="Helical" evidence="7">
    <location>
        <begin position="172"/>
        <end position="189"/>
    </location>
</feature>
<evidence type="ECO:0000313" key="9">
    <source>
        <dbReference type="Proteomes" id="UP001500879"/>
    </source>
</evidence>
<evidence type="ECO:0000256" key="3">
    <source>
        <dbReference type="ARBA" id="ARBA00022692"/>
    </source>
</evidence>
<comment type="caution">
    <text evidence="8">The sequence shown here is derived from an EMBL/GenBank/DDBJ whole genome shotgun (WGS) entry which is preliminary data.</text>
</comment>
<reference evidence="9" key="1">
    <citation type="journal article" date="2019" name="Int. J. Syst. Evol. Microbiol.">
        <title>The Global Catalogue of Microorganisms (GCM) 10K type strain sequencing project: providing services to taxonomists for standard genome sequencing and annotation.</title>
        <authorList>
            <consortium name="The Broad Institute Genomics Platform"/>
            <consortium name="The Broad Institute Genome Sequencing Center for Infectious Disease"/>
            <person name="Wu L."/>
            <person name="Ma J."/>
        </authorList>
    </citation>
    <scope>NUCLEOTIDE SEQUENCE [LARGE SCALE GENOMIC DNA]</scope>
    <source>
        <strain evidence="9">JCM 4788</strain>
    </source>
</reference>
<dbReference type="RefSeq" id="WP_344019916.1">
    <property type="nucleotide sequence ID" value="NZ_BAAABX010000007.1"/>
</dbReference>
<sequence length="433" mass="45606">MSSTPGSRITVGADGSGTRRAARHGQPITWRSYLRAVGPGLIAGASDTDPTTVATIVVIAAGTVYDMGWCVLLLFPMLAVIQSIATRVGMATRADLQGAVTAMHRPAFARLLLGSILVVNIVTIAADLEAGAAALGLLTGQDWRWFAAPLCLALLAAVMLLGYQVLQRAMKYLLLVLFAYAAAAVLARPDWADVLRGSLVPHLHTGNTFLFNLLSLIGTTATSYVYVWQTISQAEEKVPWHLHRLRQFDALAGSLFATVVFWFLLVAAGATLGVHGLDVNTAQDAARSLRPVAGPWAGDLFALGLLASALVALPVIVATTAYVTGTHLNWRRGLTLRPREAPKFFAAMGVSVLAGLIATYAEVPPIQLLYWAGVAGAIGTPIGLFALLRAASHRKLMGGRVLGTGMQTAGWAVTVLIAGVSTLGLYQLIVTGP</sequence>
<name>A0ABP3I490_9ACTN</name>
<evidence type="ECO:0000256" key="4">
    <source>
        <dbReference type="ARBA" id="ARBA00022989"/>
    </source>
</evidence>
<evidence type="ECO:0000256" key="7">
    <source>
        <dbReference type="SAM" id="Phobius"/>
    </source>
</evidence>
<organism evidence="8 9">
    <name type="scientific">Streptomyces luteireticuli</name>
    <dbReference type="NCBI Taxonomy" id="173858"/>
    <lineage>
        <taxon>Bacteria</taxon>
        <taxon>Bacillati</taxon>
        <taxon>Actinomycetota</taxon>
        <taxon>Actinomycetes</taxon>
        <taxon>Kitasatosporales</taxon>
        <taxon>Streptomycetaceae</taxon>
        <taxon>Streptomyces</taxon>
    </lineage>
</organism>
<dbReference type="PANTHER" id="PTHR11706:SF33">
    <property type="entry name" value="NATURAL RESISTANCE-ASSOCIATED MACROPHAGE PROTEIN 2"/>
    <property type="match status" value="1"/>
</dbReference>
<accession>A0ABP3I490</accession>
<feature type="transmembrane region" description="Helical" evidence="7">
    <location>
        <begin position="369"/>
        <end position="388"/>
    </location>
</feature>
<feature type="transmembrane region" description="Helical" evidence="7">
    <location>
        <begin position="146"/>
        <end position="165"/>
    </location>
</feature>
<dbReference type="InterPro" id="IPR001046">
    <property type="entry name" value="NRAMP_fam"/>
</dbReference>
<feature type="transmembrane region" description="Helical" evidence="7">
    <location>
        <begin position="53"/>
        <end position="86"/>
    </location>
</feature>
<evidence type="ECO:0000256" key="1">
    <source>
        <dbReference type="ARBA" id="ARBA00004141"/>
    </source>
</evidence>
<dbReference type="EMBL" id="BAAABX010000007">
    <property type="protein sequence ID" value="GAA0390088.1"/>
    <property type="molecule type" value="Genomic_DNA"/>
</dbReference>
<dbReference type="Pfam" id="PF01566">
    <property type="entry name" value="Nramp"/>
    <property type="match status" value="1"/>
</dbReference>
<comment type="subcellular location">
    <subcellularLocation>
        <location evidence="1">Membrane</location>
        <topology evidence="1">Multi-pass membrane protein</topology>
    </subcellularLocation>
</comment>
<feature type="transmembrane region" description="Helical" evidence="7">
    <location>
        <begin position="344"/>
        <end position="363"/>
    </location>
</feature>
<keyword evidence="2" id="KW-0813">Transport</keyword>
<protein>
    <submittedName>
        <fullName evidence="8">Nramp family divalent metal transporter</fullName>
    </submittedName>
</protein>
<dbReference type="Proteomes" id="UP001500879">
    <property type="component" value="Unassembled WGS sequence"/>
</dbReference>
<feature type="transmembrane region" description="Helical" evidence="7">
    <location>
        <begin position="409"/>
        <end position="429"/>
    </location>
</feature>
<feature type="transmembrane region" description="Helical" evidence="7">
    <location>
        <begin position="209"/>
        <end position="227"/>
    </location>
</feature>
<gene>
    <name evidence="8" type="ORF">GCM10010357_08480</name>
</gene>
<feature type="transmembrane region" description="Helical" evidence="7">
    <location>
        <begin position="248"/>
        <end position="270"/>
    </location>
</feature>
<feature type="transmembrane region" description="Helical" evidence="7">
    <location>
        <begin position="107"/>
        <end position="126"/>
    </location>
</feature>
<proteinExistence type="predicted"/>
<evidence type="ECO:0000256" key="2">
    <source>
        <dbReference type="ARBA" id="ARBA00022448"/>
    </source>
</evidence>
<evidence type="ECO:0000256" key="5">
    <source>
        <dbReference type="ARBA" id="ARBA00023136"/>
    </source>
</evidence>
<keyword evidence="4 7" id="KW-1133">Transmembrane helix</keyword>
<dbReference type="PANTHER" id="PTHR11706">
    <property type="entry name" value="SOLUTE CARRIER PROTEIN FAMILY 11 MEMBER"/>
    <property type="match status" value="1"/>
</dbReference>
<keyword evidence="5 7" id="KW-0472">Membrane</keyword>
<feature type="transmembrane region" description="Helical" evidence="7">
    <location>
        <begin position="300"/>
        <end position="323"/>
    </location>
</feature>